<accession>A0AA36H1X2</accession>
<dbReference type="Pfam" id="PF00188">
    <property type="entry name" value="CAP"/>
    <property type="match status" value="2"/>
</dbReference>
<dbReference type="InterPro" id="IPR035940">
    <property type="entry name" value="CAP_sf"/>
</dbReference>
<feature type="domain" description="SCP" evidence="1">
    <location>
        <begin position="305"/>
        <end position="462"/>
    </location>
</feature>
<evidence type="ECO:0000259" key="1">
    <source>
        <dbReference type="SMART" id="SM00198"/>
    </source>
</evidence>
<dbReference type="Proteomes" id="UP001176961">
    <property type="component" value="Unassembled WGS sequence"/>
</dbReference>
<reference evidence="2" key="1">
    <citation type="submission" date="2023-07" db="EMBL/GenBank/DDBJ databases">
        <authorList>
            <consortium name="CYATHOMIX"/>
        </authorList>
    </citation>
    <scope>NUCLEOTIDE SEQUENCE</scope>
    <source>
        <strain evidence="2">N/A</strain>
    </source>
</reference>
<evidence type="ECO:0000313" key="3">
    <source>
        <dbReference type="Proteomes" id="UP001176961"/>
    </source>
</evidence>
<dbReference type="InterPro" id="IPR014044">
    <property type="entry name" value="CAP_dom"/>
</dbReference>
<dbReference type="Gene3D" id="3.40.33.10">
    <property type="entry name" value="CAP"/>
    <property type="match status" value="2"/>
</dbReference>
<sequence length="489" mass="52678">MESSRELCRASQPIGAGPRFEGARLRKRMSKYITPQPRISSGGAKKSRRAAHDCSHVQWQVSYRGSSSLGTTERNKAAFCDKEGGVLEKRDIDDKILTPLNKKRSDVVKGTLSPFPAGKTMQKIKWNCELEKKAKTALETVAPATCLAGPTAPADNAAIYHTDAAGAALDVLVQGMLGKVDTLAKATDFDENNGNVVVVAPNGAMDLIRSDTTEIGCAVKECDDDATPAVKHSNVYCLTNQKALAKDDSIYPLSGGGCKADADCAADKNETCDTTLGLCEVPETTAVLPKGKNTLCSKNEGMTDALRTQFLDMHNYRRSILAKGQVQRPSGNYLPTGANIIKLKTNCTMEKEAIEEVRDCPTLKEAHGTYGKNFDRFSSSTAIRNYEDAVKKAVTNWWKVVRTDNTGPGMQVTFRDNHVGTPVETYAQIAWADTKEIGCAIANCSSAYTVICLYSPKGNIPDQVLYKTGKTCSACPSGTKCDSGLGLCV</sequence>
<keyword evidence="3" id="KW-1185">Reference proteome</keyword>
<dbReference type="InterPro" id="IPR001283">
    <property type="entry name" value="CRISP-related"/>
</dbReference>
<dbReference type="AlphaFoldDB" id="A0AA36H1X2"/>
<dbReference type="EMBL" id="CATQJL010000305">
    <property type="protein sequence ID" value="CAJ0602108.1"/>
    <property type="molecule type" value="Genomic_DNA"/>
</dbReference>
<gene>
    <name evidence="2" type="ORF">CYNAS_LOCUS14091</name>
</gene>
<dbReference type="CDD" id="cd05380">
    <property type="entry name" value="CAP_euk"/>
    <property type="match status" value="2"/>
</dbReference>
<comment type="caution">
    <text evidence="2">The sequence shown here is derived from an EMBL/GenBank/DDBJ whole genome shotgun (WGS) entry which is preliminary data.</text>
</comment>
<protein>
    <recommendedName>
        <fullName evidence="1">SCP domain-containing protein</fullName>
    </recommendedName>
</protein>
<dbReference type="SMART" id="SM00198">
    <property type="entry name" value="SCP"/>
    <property type="match status" value="1"/>
</dbReference>
<proteinExistence type="predicted"/>
<dbReference type="PANTHER" id="PTHR10334">
    <property type="entry name" value="CYSTEINE-RICH SECRETORY PROTEIN-RELATED"/>
    <property type="match status" value="1"/>
</dbReference>
<name>A0AA36H1X2_CYLNA</name>
<organism evidence="2 3">
    <name type="scientific">Cylicocyclus nassatus</name>
    <name type="common">Nematode worm</name>
    <dbReference type="NCBI Taxonomy" id="53992"/>
    <lineage>
        <taxon>Eukaryota</taxon>
        <taxon>Metazoa</taxon>
        <taxon>Ecdysozoa</taxon>
        <taxon>Nematoda</taxon>
        <taxon>Chromadorea</taxon>
        <taxon>Rhabditida</taxon>
        <taxon>Rhabditina</taxon>
        <taxon>Rhabditomorpha</taxon>
        <taxon>Strongyloidea</taxon>
        <taxon>Strongylidae</taxon>
        <taxon>Cylicocyclus</taxon>
    </lineage>
</organism>
<dbReference type="SUPFAM" id="SSF55797">
    <property type="entry name" value="PR-1-like"/>
    <property type="match status" value="2"/>
</dbReference>
<evidence type="ECO:0000313" key="2">
    <source>
        <dbReference type="EMBL" id="CAJ0602108.1"/>
    </source>
</evidence>